<gene>
    <name evidence="2" type="ORF">UU32_C0029G0004</name>
</gene>
<dbReference type="Proteomes" id="UP000033858">
    <property type="component" value="Unassembled WGS sequence"/>
</dbReference>
<protein>
    <submittedName>
        <fullName evidence="2">Oxidoreductase, 2Fe-2S and FAD/NAD(P) binding domain protein</fullName>
    </submittedName>
</protein>
<evidence type="ECO:0000259" key="1">
    <source>
        <dbReference type="PROSITE" id="PS51384"/>
    </source>
</evidence>
<accession>A0A0G0WN50</accession>
<dbReference type="InterPro" id="IPR008333">
    <property type="entry name" value="Cbr1-like_FAD-bd_dom"/>
</dbReference>
<proteinExistence type="predicted"/>
<dbReference type="AlphaFoldDB" id="A0A0G0WN50"/>
<evidence type="ECO:0000313" key="3">
    <source>
        <dbReference type="Proteomes" id="UP000033858"/>
    </source>
</evidence>
<dbReference type="InterPro" id="IPR001709">
    <property type="entry name" value="Flavoprot_Pyr_Nucl_cyt_Rdtase"/>
</dbReference>
<dbReference type="InterPro" id="IPR017927">
    <property type="entry name" value="FAD-bd_FR_type"/>
</dbReference>
<dbReference type="Pfam" id="PF00175">
    <property type="entry name" value="NAD_binding_1"/>
    <property type="match status" value="1"/>
</dbReference>
<evidence type="ECO:0000313" key="2">
    <source>
        <dbReference type="EMBL" id="KKR85875.1"/>
    </source>
</evidence>
<dbReference type="Pfam" id="PF00970">
    <property type="entry name" value="FAD_binding_6"/>
    <property type="match status" value="1"/>
</dbReference>
<dbReference type="SUPFAM" id="SSF52343">
    <property type="entry name" value="Ferredoxin reductase-like, C-terminal NADP-linked domain"/>
    <property type="match status" value="1"/>
</dbReference>
<dbReference type="PANTHER" id="PTHR47354">
    <property type="entry name" value="NADH OXIDOREDUCTASE HCR"/>
    <property type="match status" value="1"/>
</dbReference>
<dbReference type="CDD" id="cd00322">
    <property type="entry name" value="FNR_like"/>
    <property type="match status" value="1"/>
</dbReference>
<dbReference type="InterPro" id="IPR001433">
    <property type="entry name" value="OxRdtase_FAD/NAD-bd"/>
</dbReference>
<dbReference type="InterPro" id="IPR017938">
    <property type="entry name" value="Riboflavin_synthase-like_b-brl"/>
</dbReference>
<dbReference type="PRINTS" id="PR00371">
    <property type="entry name" value="FPNCR"/>
</dbReference>
<dbReference type="InterPro" id="IPR050415">
    <property type="entry name" value="MRET"/>
</dbReference>
<dbReference type="PRINTS" id="PR00410">
    <property type="entry name" value="PHEHYDRXLASE"/>
</dbReference>
<comment type="caution">
    <text evidence="2">The sequence shown here is derived from an EMBL/GenBank/DDBJ whole genome shotgun (WGS) entry which is preliminary data.</text>
</comment>
<dbReference type="Gene3D" id="2.40.30.10">
    <property type="entry name" value="Translation factors"/>
    <property type="match status" value="1"/>
</dbReference>
<dbReference type="PANTHER" id="PTHR47354:SF5">
    <property type="entry name" value="PROTEIN RFBI"/>
    <property type="match status" value="1"/>
</dbReference>
<dbReference type="GO" id="GO:0016491">
    <property type="term" value="F:oxidoreductase activity"/>
    <property type="evidence" value="ECO:0007669"/>
    <property type="project" value="InterPro"/>
</dbReference>
<feature type="domain" description="FAD-binding FR-type" evidence="1">
    <location>
        <begin position="1"/>
        <end position="102"/>
    </location>
</feature>
<dbReference type="EMBL" id="LCAE01000029">
    <property type="protein sequence ID" value="KKR85875.1"/>
    <property type="molecule type" value="Genomic_DNA"/>
</dbReference>
<sequence>MKLRLIKKVKEAKGTASFFWQTEKEVRYLPGQYFYFTLPKLDFSDPRGATRHFTLSSSPTEKDTIRCTTRIREESGFKKTLDALPIGSEIEGEGPNGTFILDDNEKGPHIFLAGGIGITPFRSMIKYNIDKNLKIAMHLIYSNSDSDFAFKKDLDGWKNDYIKIEYVDTAKEGRINEDKLNHFISSTFWVVGPPPFVDAMEDTLGKLGVVSVKIRVEKFTGY</sequence>
<reference evidence="2 3" key="1">
    <citation type="journal article" date="2015" name="Nature">
        <title>rRNA introns, odd ribosomes, and small enigmatic genomes across a large radiation of phyla.</title>
        <authorList>
            <person name="Brown C.T."/>
            <person name="Hug L.A."/>
            <person name="Thomas B.C."/>
            <person name="Sharon I."/>
            <person name="Castelle C.J."/>
            <person name="Singh A."/>
            <person name="Wilkins M.J."/>
            <person name="Williams K.H."/>
            <person name="Banfield J.F."/>
        </authorList>
    </citation>
    <scope>NUCLEOTIDE SEQUENCE [LARGE SCALE GENOMIC DNA]</scope>
</reference>
<dbReference type="SUPFAM" id="SSF63380">
    <property type="entry name" value="Riboflavin synthase domain-like"/>
    <property type="match status" value="1"/>
</dbReference>
<dbReference type="Gene3D" id="3.40.50.80">
    <property type="entry name" value="Nucleotide-binding domain of ferredoxin-NADP reductase (FNR) module"/>
    <property type="match status" value="1"/>
</dbReference>
<dbReference type="PROSITE" id="PS51384">
    <property type="entry name" value="FAD_FR"/>
    <property type="match status" value="1"/>
</dbReference>
<dbReference type="InterPro" id="IPR039261">
    <property type="entry name" value="FNR_nucleotide-bd"/>
</dbReference>
<organism evidence="2 3">
    <name type="scientific">Candidatus Woesebacteria bacterium GW2011_GWB1_41_10</name>
    <dbReference type="NCBI Taxonomy" id="1618577"/>
    <lineage>
        <taxon>Bacteria</taxon>
        <taxon>Candidatus Woeseibacteriota</taxon>
    </lineage>
</organism>
<name>A0A0G0WN50_9BACT</name>